<name>A0A0C2D4W7_9BACT</name>
<accession>A0A0C2D4W7</accession>
<sequence length="43" mass="3950">MLTAAPGGAKIGLADAGLISASHPVLNNDAGFESAAGAAGALT</sequence>
<reference evidence="1 2" key="1">
    <citation type="submission" date="2014-12" db="EMBL/GenBank/DDBJ databases">
        <title>Genome assembly of Enhygromyxa salina DSM 15201.</title>
        <authorList>
            <person name="Sharma G."/>
            <person name="Subramanian S."/>
        </authorList>
    </citation>
    <scope>NUCLEOTIDE SEQUENCE [LARGE SCALE GENOMIC DNA]</scope>
    <source>
        <strain evidence="1 2">DSM 15201</strain>
    </source>
</reference>
<protein>
    <submittedName>
        <fullName evidence="1">Uncharacterized protein</fullName>
    </submittedName>
</protein>
<comment type="caution">
    <text evidence="1">The sequence shown here is derived from an EMBL/GenBank/DDBJ whole genome shotgun (WGS) entry which is preliminary data.</text>
</comment>
<dbReference type="EMBL" id="JMCC02000033">
    <property type="protein sequence ID" value="KIG16720.1"/>
    <property type="molecule type" value="Genomic_DNA"/>
</dbReference>
<dbReference type="Proteomes" id="UP000031599">
    <property type="component" value="Unassembled WGS sequence"/>
</dbReference>
<dbReference type="AlphaFoldDB" id="A0A0C2D4W7"/>
<evidence type="ECO:0000313" key="1">
    <source>
        <dbReference type="EMBL" id="KIG16720.1"/>
    </source>
</evidence>
<gene>
    <name evidence="1" type="ORF">DB30_04193</name>
</gene>
<proteinExistence type="predicted"/>
<organism evidence="1 2">
    <name type="scientific">Enhygromyxa salina</name>
    <dbReference type="NCBI Taxonomy" id="215803"/>
    <lineage>
        <taxon>Bacteria</taxon>
        <taxon>Pseudomonadati</taxon>
        <taxon>Myxococcota</taxon>
        <taxon>Polyangia</taxon>
        <taxon>Nannocystales</taxon>
        <taxon>Nannocystaceae</taxon>
        <taxon>Enhygromyxa</taxon>
    </lineage>
</organism>
<evidence type="ECO:0000313" key="2">
    <source>
        <dbReference type="Proteomes" id="UP000031599"/>
    </source>
</evidence>